<dbReference type="InterPro" id="IPR052028">
    <property type="entry name" value="HipA_Ser/Thr_kinase"/>
</dbReference>
<proteinExistence type="inferred from homology"/>
<evidence type="ECO:0000256" key="3">
    <source>
        <dbReference type="ARBA" id="ARBA00022777"/>
    </source>
</evidence>
<dbReference type="Gene3D" id="1.10.1070.20">
    <property type="match status" value="1"/>
</dbReference>
<dbReference type="GO" id="GO:0005829">
    <property type="term" value="C:cytosol"/>
    <property type="evidence" value="ECO:0007669"/>
    <property type="project" value="TreeGrafter"/>
</dbReference>
<evidence type="ECO:0000259" key="4">
    <source>
        <dbReference type="Pfam" id="PF07804"/>
    </source>
</evidence>
<sequence length="410" mass="44553">MPDVSVLDVRLYDEPIGTLTHLQGDRTIFAFNEDYVENPDRPTLSLSFKDDLGGLITKIRPTQRVVPPFFSNLLPEGGLRRYLAERAGVNQQREFSLLWVLGLDLPGALSIHPAAAGALLPDAGEELPEYAKPNALRFSLAGVQLKFSAFENAGKGGGLTIPAEGVGGSWIVKLPSQQFTGVPENEFSMMTIAGMIGMDVPVIALIDLDTIAGIPEGIGELKGRALAVSRFDRTTDGPVHTEDFAQVFGVFPDDKYKRASYANIARVIGTEAGDAGAAEFIRRLVFSALIGNGDMHLKNWSLIYPDRRAPLLSPAYDLVSTIPYIEGEDTAALNFSRTKKMAEFDADELRHLAAKALLPEKLVIDTAAETVQRFRQAWAAEKKNLPLAANVVQAIDAHAPTVPLYEDLAQ</sequence>
<dbReference type="Pfam" id="PF07804">
    <property type="entry name" value="HipA_C"/>
    <property type="match status" value="1"/>
</dbReference>
<gene>
    <name evidence="6" type="ORF">FY036_02280</name>
</gene>
<evidence type="ECO:0000256" key="1">
    <source>
        <dbReference type="ARBA" id="ARBA00010164"/>
    </source>
</evidence>
<reference evidence="6 7" key="2">
    <citation type="submission" date="2019-09" db="EMBL/GenBank/DDBJ databases">
        <title>Mesorhizobium sp. MaA-C15 isolated from Microcystis aeruginosa.</title>
        <authorList>
            <person name="Jeong S.E."/>
            <person name="Jin H.M."/>
            <person name="Jeon C.O."/>
        </authorList>
    </citation>
    <scope>NUCLEOTIDE SEQUENCE [LARGE SCALE GENOMIC DNA]</scope>
    <source>
        <strain evidence="6 7">MaA-C15</strain>
    </source>
</reference>
<dbReference type="EMBL" id="VSZS01000052">
    <property type="protein sequence ID" value="TYR35460.1"/>
    <property type="molecule type" value="Genomic_DNA"/>
</dbReference>
<dbReference type="Pfam" id="PF13657">
    <property type="entry name" value="Couple_hipA"/>
    <property type="match status" value="1"/>
</dbReference>
<evidence type="ECO:0000256" key="2">
    <source>
        <dbReference type="ARBA" id="ARBA00022679"/>
    </source>
</evidence>
<evidence type="ECO:0000259" key="5">
    <source>
        <dbReference type="Pfam" id="PF13657"/>
    </source>
</evidence>
<reference evidence="6 7" key="1">
    <citation type="submission" date="2019-08" db="EMBL/GenBank/DDBJ databases">
        <authorList>
            <person name="Seo Y.L."/>
        </authorList>
    </citation>
    <scope>NUCLEOTIDE SEQUENCE [LARGE SCALE GENOMIC DNA]</scope>
    <source>
        <strain evidence="6 7">MaA-C15</strain>
    </source>
</reference>
<dbReference type="PANTHER" id="PTHR37419:SF1">
    <property type="entry name" value="SERINE_THREONINE-PROTEIN KINASE TOXIN HIPA"/>
    <property type="match status" value="1"/>
</dbReference>
<organism evidence="6 7">
    <name type="scientific">Neoaquamicrobium microcysteis</name>
    <dbReference type="NCBI Taxonomy" id="2682781"/>
    <lineage>
        <taxon>Bacteria</taxon>
        <taxon>Pseudomonadati</taxon>
        <taxon>Pseudomonadota</taxon>
        <taxon>Alphaproteobacteria</taxon>
        <taxon>Hyphomicrobiales</taxon>
        <taxon>Phyllobacteriaceae</taxon>
        <taxon>Neoaquamicrobium</taxon>
    </lineage>
</organism>
<name>A0A5D4H9J7_9HYPH</name>
<dbReference type="PANTHER" id="PTHR37419">
    <property type="entry name" value="SERINE/THREONINE-PROTEIN KINASE TOXIN HIPA"/>
    <property type="match status" value="1"/>
</dbReference>
<dbReference type="InterPro" id="IPR012893">
    <property type="entry name" value="HipA-like_C"/>
</dbReference>
<keyword evidence="7" id="KW-1185">Reference proteome</keyword>
<dbReference type="NCBIfam" id="TIGR03071">
    <property type="entry name" value="couple_hipA"/>
    <property type="match status" value="1"/>
</dbReference>
<evidence type="ECO:0000313" key="6">
    <source>
        <dbReference type="EMBL" id="TYR35460.1"/>
    </source>
</evidence>
<dbReference type="RefSeq" id="WP_148913082.1">
    <property type="nucleotide sequence ID" value="NZ_VSZS01000052.1"/>
</dbReference>
<dbReference type="AlphaFoldDB" id="A0A5D4H9J7"/>
<dbReference type="Proteomes" id="UP000323258">
    <property type="component" value="Unassembled WGS sequence"/>
</dbReference>
<dbReference type="InterPro" id="IPR017508">
    <property type="entry name" value="HipA_N1"/>
</dbReference>
<feature type="domain" description="HipA N-terminal subdomain 1" evidence="5">
    <location>
        <begin position="7"/>
        <end position="111"/>
    </location>
</feature>
<keyword evidence="2" id="KW-0808">Transferase</keyword>
<comment type="similarity">
    <text evidence="1">Belongs to the HipA Ser/Thr kinase family.</text>
</comment>
<comment type="caution">
    <text evidence="6">The sequence shown here is derived from an EMBL/GenBank/DDBJ whole genome shotgun (WGS) entry which is preliminary data.</text>
</comment>
<feature type="domain" description="HipA-like C-terminal" evidence="4">
    <location>
        <begin position="138"/>
        <end position="378"/>
    </location>
</feature>
<protein>
    <submittedName>
        <fullName evidence="6">Type II toxin-antitoxin system HipA family toxin</fullName>
    </submittedName>
</protein>
<keyword evidence="3" id="KW-0418">Kinase</keyword>
<evidence type="ECO:0000313" key="7">
    <source>
        <dbReference type="Proteomes" id="UP000323258"/>
    </source>
</evidence>
<dbReference type="GO" id="GO:0004674">
    <property type="term" value="F:protein serine/threonine kinase activity"/>
    <property type="evidence" value="ECO:0007669"/>
    <property type="project" value="TreeGrafter"/>
</dbReference>
<accession>A0A5D4H9J7</accession>
<dbReference type="OrthoDB" id="9805913at2"/>